<keyword evidence="2" id="KW-1133">Transmembrane helix</keyword>
<evidence type="ECO:0000256" key="2">
    <source>
        <dbReference type="SAM" id="Phobius"/>
    </source>
</evidence>
<dbReference type="OrthoDB" id="266027at2"/>
<evidence type="ECO:0000313" key="3">
    <source>
        <dbReference type="EMBL" id="TWT78555.1"/>
    </source>
</evidence>
<evidence type="ECO:0000256" key="1">
    <source>
        <dbReference type="SAM" id="MobiDB-lite"/>
    </source>
</evidence>
<dbReference type="AlphaFoldDB" id="A0A5C5YUC7"/>
<keyword evidence="2" id="KW-0812">Transmembrane</keyword>
<proteinExistence type="predicted"/>
<feature type="region of interest" description="Disordered" evidence="1">
    <location>
        <begin position="1"/>
        <end position="22"/>
    </location>
</feature>
<feature type="transmembrane region" description="Helical" evidence="2">
    <location>
        <begin position="83"/>
        <end position="101"/>
    </location>
</feature>
<reference evidence="3 4" key="1">
    <citation type="submission" date="2019-02" db="EMBL/GenBank/DDBJ databases">
        <title>Deep-cultivation of Planctomycetes and their phenomic and genomic characterization uncovers novel biology.</title>
        <authorList>
            <person name="Wiegand S."/>
            <person name="Jogler M."/>
            <person name="Boedeker C."/>
            <person name="Pinto D."/>
            <person name="Vollmers J."/>
            <person name="Rivas-Marin E."/>
            <person name="Kohn T."/>
            <person name="Peeters S.H."/>
            <person name="Heuer A."/>
            <person name="Rast P."/>
            <person name="Oberbeckmann S."/>
            <person name="Bunk B."/>
            <person name="Jeske O."/>
            <person name="Meyerdierks A."/>
            <person name="Storesund J.E."/>
            <person name="Kallscheuer N."/>
            <person name="Luecker S."/>
            <person name="Lage O.M."/>
            <person name="Pohl T."/>
            <person name="Merkel B.J."/>
            <person name="Hornburger P."/>
            <person name="Mueller R.-W."/>
            <person name="Bruemmer F."/>
            <person name="Labrenz M."/>
            <person name="Spormann A.M."/>
            <person name="Op Den Camp H."/>
            <person name="Overmann J."/>
            <person name="Amann R."/>
            <person name="Jetten M.S.M."/>
            <person name="Mascher T."/>
            <person name="Medema M.H."/>
            <person name="Devos D.P."/>
            <person name="Kaster A.-K."/>
            <person name="Ovreas L."/>
            <person name="Rohde M."/>
            <person name="Galperin M.Y."/>
            <person name="Jogler C."/>
        </authorList>
    </citation>
    <scope>NUCLEOTIDE SEQUENCE [LARGE SCALE GENOMIC DNA]</scope>
    <source>
        <strain evidence="3 4">Pla123a</strain>
    </source>
</reference>
<organism evidence="3 4">
    <name type="scientific">Posidoniimonas polymericola</name>
    <dbReference type="NCBI Taxonomy" id="2528002"/>
    <lineage>
        <taxon>Bacteria</taxon>
        <taxon>Pseudomonadati</taxon>
        <taxon>Planctomycetota</taxon>
        <taxon>Planctomycetia</taxon>
        <taxon>Pirellulales</taxon>
        <taxon>Lacipirellulaceae</taxon>
        <taxon>Posidoniimonas</taxon>
    </lineage>
</organism>
<protein>
    <recommendedName>
        <fullName evidence="5">DUF3379 domain-containing protein</fullName>
    </recommendedName>
</protein>
<comment type="caution">
    <text evidence="3">The sequence shown here is derived from an EMBL/GenBank/DDBJ whole genome shotgun (WGS) entry which is preliminary data.</text>
</comment>
<evidence type="ECO:0008006" key="5">
    <source>
        <dbReference type="Google" id="ProtNLM"/>
    </source>
</evidence>
<dbReference type="EMBL" id="SJPO01000002">
    <property type="protein sequence ID" value="TWT78555.1"/>
    <property type="molecule type" value="Genomic_DNA"/>
</dbReference>
<gene>
    <name evidence="3" type="ORF">Pla123a_13480</name>
</gene>
<evidence type="ECO:0000313" key="4">
    <source>
        <dbReference type="Proteomes" id="UP000318478"/>
    </source>
</evidence>
<dbReference type="RefSeq" id="WP_146585106.1">
    <property type="nucleotide sequence ID" value="NZ_SJPO01000002.1"/>
</dbReference>
<accession>A0A5C5YUC7</accession>
<keyword evidence="4" id="KW-1185">Reference proteome</keyword>
<keyword evidence="2" id="KW-0472">Membrane</keyword>
<sequence>MTSHPANDEPLEPLLDALPPGPERDAAFARLREAGRGGELDALLAIDDSLHRLFPAAEAPAAQVEAITTLTAGPAKSQLWRRAVLGAGLGAAAAVLAAVLLPSAGGPAVAPYFEPTELAALYRDAVDNGFEPYYECEDDDRFAAVFEKRQDAPLVLKEMPPGSRMLGLSYPGGFSRDTTAMLCEVDGQPVMVFVDRQDADRPELADLPAGSGLRVFRSELPGVVLYEVTPLDEPRAASLLAPATR</sequence>
<name>A0A5C5YUC7_9BACT</name>
<dbReference type="Proteomes" id="UP000318478">
    <property type="component" value="Unassembled WGS sequence"/>
</dbReference>